<gene>
    <name evidence="1" type="ORF">J8A68_000131</name>
</gene>
<protein>
    <submittedName>
        <fullName evidence="1">Uncharacterized protein</fullName>
    </submittedName>
</protein>
<dbReference type="OrthoDB" id="204164at2759"/>
<dbReference type="Pfam" id="PF03452">
    <property type="entry name" value="Anp1"/>
    <property type="match status" value="1"/>
</dbReference>
<dbReference type="GeneID" id="73466932"/>
<dbReference type="RefSeq" id="XP_049266569.1">
    <property type="nucleotide sequence ID" value="XM_049404891.1"/>
</dbReference>
<sequence>MHEKIQSVYQINVSSSSSIRTKSHYNKFVHEDTTFNYTRIQYSVLNLHSIPKQLRTHSQPHEKPTVLIASSIGQSEPYGQARTFGDFVHTVNSISSHQENRLRISLGLLCNNPIEFANITNYIETNSDKLSKLYEKITLISAPFLDKNAGFSREERQSDNIQRLRRRLIAKSRNFLLSNVLEDEQYTFFLDADVVFFDYPENVISTFIKTEKDIIVPRVTRGGNQDYDKNSWRGQRTKPSQEELDLMDKNQWDKWGYVPYDVDDKMWHFQSYVDDNHQEHTKHKDEHDYIVPLDSVGGAVLFAKSVVYKQGAIFPTSNIIGTSWDRSEGYDGIETEGLCYLAKPLGYSCWGMPNVVAHHSLH</sequence>
<evidence type="ECO:0000313" key="2">
    <source>
        <dbReference type="Proteomes" id="UP000694255"/>
    </source>
</evidence>
<proteinExistence type="predicted"/>
<dbReference type="AlphaFoldDB" id="A0A8J5QTW7"/>
<dbReference type="InterPro" id="IPR052086">
    <property type="entry name" value="Mannan_Polymerase_Subunit"/>
</dbReference>
<accession>A0A8J5QTW7</accession>
<dbReference type="PANTHER" id="PTHR43083:SF6">
    <property type="entry name" value="MANNAN POLYMERASE COMPLEXES SUBUNIT MNN9"/>
    <property type="match status" value="1"/>
</dbReference>
<reference evidence="1 2" key="1">
    <citation type="journal article" date="2021" name="DNA Res.">
        <title>Genome analysis of Candida subhashii reveals its hybrid nature and dual mitochondrial genome conformations.</title>
        <authorList>
            <person name="Mixao V."/>
            <person name="Hegedusova E."/>
            <person name="Saus E."/>
            <person name="Pryszcz L.P."/>
            <person name="Cillingova A."/>
            <person name="Nosek J."/>
            <person name="Gabaldon T."/>
        </authorList>
    </citation>
    <scope>NUCLEOTIDE SEQUENCE [LARGE SCALE GENOMIC DNA]</scope>
    <source>
        <strain evidence="1 2">CBS 10753</strain>
    </source>
</reference>
<dbReference type="EMBL" id="JAGSYN010000011">
    <property type="protein sequence ID" value="KAG7666341.1"/>
    <property type="molecule type" value="Genomic_DNA"/>
</dbReference>
<dbReference type="GO" id="GO:0000032">
    <property type="term" value="P:cell wall mannoprotein biosynthetic process"/>
    <property type="evidence" value="ECO:0007669"/>
    <property type="project" value="TreeGrafter"/>
</dbReference>
<dbReference type="Proteomes" id="UP000694255">
    <property type="component" value="Unassembled WGS sequence"/>
</dbReference>
<dbReference type="GO" id="GO:0000009">
    <property type="term" value="F:alpha-1,6-mannosyltransferase activity"/>
    <property type="evidence" value="ECO:0007669"/>
    <property type="project" value="TreeGrafter"/>
</dbReference>
<dbReference type="GO" id="GO:0006487">
    <property type="term" value="P:protein N-linked glycosylation"/>
    <property type="evidence" value="ECO:0007669"/>
    <property type="project" value="TreeGrafter"/>
</dbReference>
<name>A0A8J5QTW7_9ASCO</name>
<evidence type="ECO:0000313" key="1">
    <source>
        <dbReference type="EMBL" id="KAG7666341.1"/>
    </source>
</evidence>
<dbReference type="PANTHER" id="PTHR43083">
    <property type="entry name" value="MANNAN POLYMERASE II"/>
    <property type="match status" value="1"/>
</dbReference>
<dbReference type="GO" id="GO:0000136">
    <property type="term" value="C:mannan polymerase complex"/>
    <property type="evidence" value="ECO:0007669"/>
    <property type="project" value="TreeGrafter"/>
</dbReference>
<organism evidence="1 2">
    <name type="scientific">[Candida] subhashii</name>
    <dbReference type="NCBI Taxonomy" id="561895"/>
    <lineage>
        <taxon>Eukaryota</taxon>
        <taxon>Fungi</taxon>
        <taxon>Dikarya</taxon>
        <taxon>Ascomycota</taxon>
        <taxon>Saccharomycotina</taxon>
        <taxon>Pichiomycetes</taxon>
        <taxon>Debaryomycetaceae</taxon>
        <taxon>Spathaspora</taxon>
    </lineage>
</organism>
<comment type="caution">
    <text evidence="1">The sequence shown here is derived from an EMBL/GenBank/DDBJ whole genome shotgun (WGS) entry which is preliminary data.</text>
</comment>
<keyword evidence="2" id="KW-1185">Reference proteome</keyword>